<protein>
    <submittedName>
        <fullName evidence="1">Uncharacterized protein</fullName>
    </submittedName>
</protein>
<dbReference type="RefSeq" id="WP_087925452.1">
    <property type="nucleotide sequence ID" value="NZ_CP021744.1"/>
</dbReference>
<dbReference type="EMBL" id="CP021744">
    <property type="protein sequence ID" value="ARZ66919.1"/>
    <property type="molecule type" value="Genomic_DNA"/>
</dbReference>
<evidence type="ECO:0000313" key="2">
    <source>
        <dbReference type="Proteomes" id="UP000195755"/>
    </source>
</evidence>
<dbReference type="OrthoDB" id="4144508at2"/>
<accession>A0A1Z2KY11</accession>
<dbReference type="Proteomes" id="UP000195755">
    <property type="component" value="Chromosome"/>
</dbReference>
<dbReference type="KEGG" id="salj:SMD11_1258"/>
<evidence type="ECO:0000313" key="1">
    <source>
        <dbReference type="EMBL" id="ARZ66919.1"/>
    </source>
</evidence>
<proteinExistence type="predicted"/>
<reference evidence="1 2" key="1">
    <citation type="submission" date="2017-06" db="EMBL/GenBank/DDBJ databases">
        <title>Streptomyces albireticuli Genome sequencing and assembly.</title>
        <authorList>
            <person name="Wang Y."/>
            <person name="Du B."/>
            <person name="Ding Y."/>
            <person name="Liu H."/>
            <person name="Hou Q."/>
            <person name="Liu K."/>
            <person name="Yao L."/>
            <person name="Wang C."/>
        </authorList>
    </citation>
    <scope>NUCLEOTIDE SEQUENCE [LARGE SCALE GENOMIC DNA]</scope>
    <source>
        <strain evidence="1 2">MDJK11</strain>
    </source>
</reference>
<name>A0A1Z2KY11_9ACTN</name>
<organism evidence="1 2">
    <name type="scientific">Streptomyces albireticuli</name>
    <dbReference type="NCBI Taxonomy" id="1940"/>
    <lineage>
        <taxon>Bacteria</taxon>
        <taxon>Bacillati</taxon>
        <taxon>Actinomycetota</taxon>
        <taxon>Actinomycetes</taxon>
        <taxon>Kitasatosporales</taxon>
        <taxon>Streptomycetaceae</taxon>
        <taxon>Streptomyces</taxon>
    </lineage>
</organism>
<gene>
    <name evidence="1" type="ORF">SMD11_1258</name>
</gene>
<dbReference type="AlphaFoldDB" id="A0A1Z2KY11"/>
<sequence>MDRNMFGGTPADVAENEAGVRVPGGVGLVWDGAGESAVQVTDLVDINGTPIVQLVADERGVVPPFWGPADGREALWVDFGVGRVKLTSSNLGERVKAHTEALDPHGSKAYTDQQLSGYIPRRGARLTAERGTTWSTVTVPGAEGDPAGNVLRLETETKSPAGYSEFTRLTNSGSLYVDPVGSYVPLAVGQYEGVSDNATAVSISRGRAGTEAVFRVRADGRVEAAGAVSAPNIGPARLFSGPTAPANPRVGDVWVAYGS</sequence>